<dbReference type="AlphaFoldDB" id="A0A150KNK6"/>
<organism evidence="1 2">
    <name type="scientific">Heyndrickxia sporothermodurans</name>
    <dbReference type="NCBI Taxonomy" id="46224"/>
    <lineage>
        <taxon>Bacteria</taxon>
        <taxon>Bacillati</taxon>
        <taxon>Bacillota</taxon>
        <taxon>Bacilli</taxon>
        <taxon>Bacillales</taxon>
        <taxon>Bacillaceae</taxon>
        <taxon>Heyndrickxia</taxon>
    </lineage>
</organism>
<evidence type="ECO:0000313" key="1">
    <source>
        <dbReference type="EMBL" id="KYC97239.1"/>
    </source>
</evidence>
<proteinExistence type="predicted"/>
<dbReference type="STRING" id="46224.B4102_0894"/>
<evidence type="ECO:0000313" key="2">
    <source>
        <dbReference type="Proteomes" id="UP000075666"/>
    </source>
</evidence>
<dbReference type="PATRIC" id="fig|46224.3.peg.4303"/>
<sequence length="42" mass="5148">MVPERREAVRWKREAWGYEAGKKRSGPMEKESVRLWGWKEEK</sequence>
<gene>
    <name evidence="1" type="ORF">B4102_0894</name>
</gene>
<dbReference type="EMBL" id="LQYN01000086">
    <property type="protein sequence ID" value="KYC97239.1"/>
    <property type="molecule type" value="Genomic_DNA"/>
</dbReference>
<dbReference type="Proteomes" id="UP000075666">
    <property type="component" value="Unassembled WGS sequence"/>
</dbReference>
<reference evidence="1 2" key="1">
    <citation type="submission" date="2016-01" db="EMBL/GenBank/DDBJ databases">
        <title>Genome Sequences of Twelve Sporeforming Bacillus Species Isolated from Foods.</title>
        <authorList>
            <person name="Berendsen E.M."/>
            <person name="Wells-Bennik M.H."/>
            <person name="Krawcyk A.O."/>
            <person name="De Jong A."/>
            <person name="Holsappel S."/>
            <person name="Eijlander R.T."/>
            <person name="Kuipers O.P."/>
        </authorList>
    </citation>
    <scope>NUCLEOTIDE SEQUENCE [LARGE SCALE GENOMIC DNA]</scope>
    <source>
        <strain evidence="1 2">B4102</strain>
    </source>
</reference>
<name>A0A150KNK6_9BACI</name>
<protein>
    <submittedName>
        <fullName evidence="1">Uncharacterized protein</fullName>
    </submittedName>
</protein>
<accession>A0A150KNK6</accession>
<keyword evidence="2" id="KW-1185">Reference proteome</keyword>
<comment type="caution">
    <text evidence="1">The sequence shown here is derived from an EMBL/GenBank/DDBJ whole genome shotgun (WGS) entry which is preliminary data.</text>
</comment>